<name>X8IPX7_9FIRM</name>
<organism evidence="2 3">
    <name type="scientific">Mogibacterium timidum ATCC 33093</name>
    <dbReference type="NCBI Taxonomy" id="1401079"/>
    <lineage>
        <taxon>Bacteria</taxon>
        <taxon>Bacillati</taxon>
        <taxon>Bacillota</taxon>
        <taxon>Clostridia</taxon>
        <taxon>Peptostreptococcales</taxon>
        <taxon>Anaerovoracaceae</taxon>
        <taxon>Mogibacterium</taxon>
    </lineage>
</organism>
<gene>
    <name evidence="2" type="ORF">HMPREF0581_0325</name>
</gene>
<evidence type="ECO:0008006" key="4">
    <source>
        <dbReference type="Google" id="ProtNLM"/>
    </source>
</evidence>
<protein>
    <recommendedName>
        <fullName evidence="4">ABC transporter permease</fullName>
    </recommendedName>
</protein>
<comment type="caution">
    <text evidence="2">The sequence shown here is derived from an EMBL/GenBank/DDBJ whole genome shotgun (WGS) entry which is preliminary data.</text>
</comment>
<proteinExistence type="predicted"/>
<keyword evidence="1" id="KW-1133">Transmembrane helix</keyword>
<sequence>MSDAFRKMLLELLLFFRGIYRFFFKGIFVITLLLLIANHFLGAGGTIGKILSSPSDYFYIIGMMLFAIFALWLYDKIIYLVMPEDEKVILPF</sequence>
<dbReference type="RefSeq" id="WP_036381284.1">
    <property type="nucleotide sequence ID" value="NZ_JALU01000020.1"/>
</dbReference>
<keyword evidence="1" id="KW-0812">Transmembrane</keyword>
<keyword evidence="1" id="KW-0472">Membrane</keyword>
<reference evidence="2 3" key="1">
    <citation type="submission" date="2014-01" db="EMBL/GenBank/DDBJ databases">
        <authorList>
            <person name="Durkin A.S."/>
            <person name="McCorrison J."/>
            <person name="Torralba M."/>
            <person name="Gillis M."/>
            <person name="Haft D.H."/>
            <person name="Methe B."/>
            <person name="Sutton G."/>
            <person name="Nelson K.E."/>
        </authorList>
    </citation>
    <scope>NUCLEOTIDE SEQUENCE [LARGE SCALE GENOMIC DNA]</scope>
    <source>
        <strain evidence="2 3">ATCC 33093</strain>
    </source>
</reference>
<dbReference type="EMBL" id="JALU01000020">
    <property type="protein sequence ID" value="EUC52163.1"/>
    <property type="molecule type" value="Genomic_DNA"/>
</dbReference>
<feature type="transmembrane region" description="Helical" evidence="1">
    <location>
        <begin position="57"/>
        <end position="74"/>
    </location>
</feature>
<feature type="transmembrane region" description="Helical" evidence="1">
    <location>
        <begin position="12"/>
        <end position="37"/>
    </location>
</feature>
<dbReference type="Proteomes" id="UP000022645">
    <property type="component" value="Unassembled WGS sequence"/>
</dbReference>
<evidence type="ECO:0000313" key="2">
    <source>
        <dbReference type="EMBL" id="EUC52163.1"/>
    </source>
</evidence>
<evidence type="ECO:0000313" key="3">
    <source>
        <dbReference type="Proteomes" id="UP000022645"/>
    </source>
</evidence>
<evidence type="ECO:0000256" key="1">
    <source>
        <dbReference type="SAM" id="Phobius"/>
    </source>
</evidence>
<accession>X8IPX7</accession>
<dbReference type="AlphaFoldDB" id="X8IPX7"/>